<reference evidence="1" key="2">
    <citation type="journal article" date="2015" name="Data Brief">
        <title>Shoot transcriptome of the giant reed, Arundo donax.</title>
        <authorList>
            <person name="Barrero R.A."/>
            <person name="Guerrero F.D."/>
            <person name="Moolhuijzen P."/>
            <person name="Goolsby J.A."/>
            <person name="Tidwell J."/>
            <person name="Bellgard S.E."/>
            <person name="Bellgard M.I."/>
        </authorList>
    </citation>
    <scope>NUCLEOTIDE SEQUENCE</scope>
    <source>
        <tissue evidence="1">Shoot tissue taken approximately 20 cm above the soil surface</tissue>
    </source>
</reference>
<proteinExistence type="predicted"/>
<accession>A0A0A9ALS5</accession>
<sequence length="31" mass="3564">MHLPFQYAAQECQPINTKNTNMKRSKNSVAI</sequence>
<dbReference type="EMBL" id="GBRH01245276">
    <property type="protein sequence ID" value="JAD52619.1"/>
    <property type="molecule type" value="Transcribed_RNA"/>
</dbReference>
<dbReference type="AlphaFoldDB" id="A0A0A9ALS5"/>
<protein>
    <submittedName>
        <fullName evidence="1">Uncharacterized protein</fullName>
    </submittedName>
</protein>
<reference evidence="1" key="1">
    <citation type="submission" date="2014-09" db="EMBL/GenBank/DDBJ databases">
        <authorList>
            <person name="Magalhaes I.L.F."/>
            <person name="Oliveira U."/>
            <person name="Santos F.R."/>
            <person name="Vidigal T.H.D.A."/>
            <person name="Brescovit A.D."/>
            <person name="Santos A.J."/>
        </authorList>
    </citation>
    <scope>NUCLEOTIDE SEQUENCE</scope>
    <source>
        <tissue evidence="1">Shoot tissue taken approximately 20 cm above the soil surface</tissue>
    </source>
</reference>
<evidence type="ECO:0000313" key="1">
    <source>
        <dbReference type="EMBL" id="JAD52619.1"/>
    </source>
</evidence>
<organism evidence="1">
    <name type="scientific">Arundo donax</name>
    <name type="common">Giant reed</name>
    <name type="synonym">Donax arundinaceus</name>
    <dbReference type="NCBI Taxonomy" id="35708"/>
    <lineage>
        <taxon>Eukaryota</taxon>
        <taxon>Viridiplantae</taxon>
        <taxon>Streptophyta</taxon>
        <taxon>Embryophyta</taxon>
        <taxon>Tracheophyta</taxon>
        <taxon>Spermatophyta</taxon>
        <taxon>Magnoliopsida</taxon>
        <taxon>Liliopsida</taxon>
        <taxon>Poales</taxon>
        <taxon>Poaceae</taxon>
        <taxon>PACMAD clade</taxon>
        <taxon>Arundinoideae</taxon>
        <taxon>Arundineae</taxon>
        <taxon>Arundo</taxon>
    </lineage>
</organism>
<name>A0A0A9ALS5_ARUDO</name>